<name>A0A7Y9KR07_9ACTN</name>
<sequence length="280" mass="29284">MSRSTVLPHTHTHTHPLAYDLQRSGPHQLLAVDPPGGRRVVEALGDVALADHVAVLVPGNGHHLGTYFADEGPVAPRGRGELLLRTMQALAPGARCAVVVWVGYHAPEGLGAAAWIAPARAGAGDLARLTHHLPRSAHLKLVGHSYGSTVCGLALADARADDCVALGSPGMGVWRREELGDGVRLWAAQSGSDWIRFFPRVRLGSVGLGRSPLHPEIGATRIGTGDVTGHCAYYEPGSESLLNVARIAVGRYDAVTPAGGAPVATDLRTRRALVATEVAA</sequence>
<evidence type="ECO:0000259" key="1">
    <source>
        <dbReference type="Pfam" id="PF06259"/>
    </source>
</evidence>
<evidence type="ECO:0000313" key="3">
    <source>
        <dbReference type="Proteomes" id="UP000549911"/>
    </source>
</evidence>
<keyword evidence="3" id="KW-1185">Reference proteome</keyword>
<dbReference type="RefSeq" id="WP_179618706.1">
    <property type="nucleotide sequence ID" value="NZ_JACCBW010000001.1"/>
</dbReference>
<organism evidence="2 3">
    <name type="scientific">Nocardioides cavernae</name>
    <dbReference type="NCBI Taxonomy" id="1921566"/>
    <lineage>
        <taxon>Bacteria</taxon>
        <taxon>Bacillati</taxon>
        <taxon>Actinomycetota</taxon>
        <taxon>Actinomycetes</taxon>
        <taxon>Propionibacteriales</taxon>
        <taxon>Nocardioidaceae</taxon>
        <taxon>Nocardioides</taxon>
    </lineage>
</organism>
<accession>A0A7Y9KR07</accession>
<dbReference type="EMBL" id="JACCBW010000001">
    <property type="protein sequence ID" value="NYE36130.1"/>
    <property type="molecule type" value="Genomic_DNA"/>
</dbReference>
<feature type="domain" description="DUF1023" evidence="1">
    <location>
        <begin position="33"/>
        <end position="201"/>
    </location>
</feature>
<proteinExistence type="predicted"/>
<dbReference type="Pfam" id="PF06259">
    <property type="entry name" value="Abhydrolase_8"/>
    <property type="match status" value="1"/>
</dbReference>
<evidence type="ECO:0000313" key="2">
    <source>
        <dbReference type="EMBL" id="NYE36130.1"/>
    </source>
</evidence>
<gene>
    <name evidence="2" type="ORF">F4692_001234</name>
</gene>
<reference evidence="2 3" key="2">
    <citation type="submission" date="2020-08" db="EMBL/GenBank/DDBJ databases">
        <title>The Agave Microbiome: Exploring the role of microbial communities in plant adaptations to desert environments.</title>
        <authorList>
            <person name="Partida-Martinez L.P."/>
        </authorList>
    </citation>
    <scope>NUCLEOTIDE SEQUENCE [LARGE SCALE GENOMIC DNA]</scope>
    <source>
        <strain evidence="2 3">AT2.17</strain>
    </source>
</reference>
<protein>
    <recommendedName>
        <fullName evidence="1">DUF1023 domain-containing protein</fullName>
    </recommendedName>
</protein>
<dbReference type="Proteomes" id="UP000549911">
    <property type="component" value="Unassembled WGS sequence"/>
</dbReference>
<dbReference type="InterPro" id="IPR029058">
    <property type="entry name" value="AB_hydrolase_fold"/>
</dbReference>
<dbReference type="InterPro" id="IPR010427">
    <property type="entry name" value="DUF1023"/>
</dbReference>
<reference evidence="2 3" key="1">
    <citation type="submission" date="2020-07" db="EMBL/GenBank/DDBJ databases">
        <authorList>
            <person name="Partida-Martinez L."/>
            <person name="Huntemann M."/>
            <person name="Clum A."/>
            <person name="Wang J."/>
            <person name="Palaniappan K."/>
            <person name="Ritter S."/>
            <person name="Chen I.-M."/>
            <person name="Stamatis D."/>
            <person name="Reddy T."/>
            <person name="O'Malley R."/>
            <person name="Daum C."/>
            <person name="Shapiro N."/>
            <person name="Ivanova N."/>
            <person name="Kyrpides N."/>
            <person name="Woyke T."/>
        </authorList>
    </citation>
    <scope>NUCLEOTIDE SEQUENCE [LARGE SCALE GENOMIC DNA]</scope>
    <source>
        <strain evidence="2 3">AT2.17</strain>
    </source>
</reference>
<dbReference type="SUPFAM" id="SSF53474">
    <property type="entry name" value="alpha/beta-Hydrolases"/>
    <property type="match status" value="1"/>
</dbReference>
<dbReference type="AlphaFoldDB" id="A0A7Y9KR07"/>
<comment type="caution">
    <text evidence="2">The sequence shown here is derived from an EMBL/GenBank/DDBJ whole genome shotgun (WGS) entry which is preliminary data.</text>
</comment>